<dbReference type="InterPro" id="IPR036465">
    <property type="entry name" value="vWFA_dom_sf"/>
</dbReference>
<organism evidence="3 4">
    <name type="scientific">Cytobacillus mangrovibacter</name>
    <dbReference type="NCBI Taxonomy" id="3299024"/>
    <lineage>
        <taxon>Bacteria</taxon>
        <taxon>Bacillati</taxon>
        <taxon>Bacillota</taxon>
        <taxon>Bacilli</taxon>
        <taxon>Bacillales</taxon>
        <taxon>Bacillaceae</taxon>
        <taxon>Cytobacillus</taxon>
    </lineage>
</organism>
<dbReference type="Pfam" id="PF07728">
    <property type="entry name" value="AAA_5"/>
    <property type="match status" value="1"/>
</dbReference>
<gene>
    <name evidence="3" type="ORF">ACFYKT_20510</name>
</gene>
<dbReference type="PANTHER" id="PTHR41248">
    <property type="entry name" value="NORD PROTEIN"/>
    <property type="match status" value="1"/>
</dbReference>
<comment type="caution">
    <text evidence="3">The sequence shown here is derived from an EMBL/GenBank/DDBJ whole genome shotgun (WGS) entry which is preliminary data.</text>
</comment>
<name>A0ABW6K4I8_9BACI</name>
<feature type="region of interest" description="Disordered" evidence="1">
    <location>
        <begin position="389"/>
        <end position="435"/>
    </location>
</feature>
<evidence type="ECO:0000313" key="3">
    <source>
        <dbReference type="EMBL" id="MFE8698679.1"/>
    </source>
</evidence>
<dbReference type="PANTHER" id="PTHR41248:SF1">
    <property type="entry name" value="NORD PROTEIN"/>
    <property type="match status" value="1"/>
</dbReference>
<protein>
    <submittedName>
        <fullName evidence="3">AAA family ATPase</fullName>
    </submittedName>
</protein>
<dbReference type="InterPro" id="IPR027417">
    <property type="entry name" value="P-loop_NTPase"/>
</dbReference>
<evidence type="ECO:0000313" key="4">
    <source>
        <dbReference type="Proteomes" id="UP001601058"/>
    </source>
</evidence>
<dbReference type="Proteomes" id="UP001601058">
    <property type="component" value="Unassembled WGS sequence"/>
</dbReference>
<evidence type="ECO:0000256" key="1">
    <source>
        <dbReference type="SAM" id="MobiDB-lite"/>
    </source>
</evidence>
<dbReference type="SUPFAM" id="SSF52540">
    <property type="entry name" value="P-loop containing nucleoside triphosphate hydrolases"/>
    <property type="match status" value="1"/>
</dbReference>
<dbReference type="RefSeq" id="WP_389223460.1">
    <property type="nucleotide sequence ID" value="NZ_JBIACJ010000018.1"/>
</dbReference>
<reference evidence="3 4" key="1">
    <citation type="submission" date="2024-08" db="EMBL/GenBank/DDBJ databases">
        <title>Two novel Cytobacillus novel species.</title>
        <authorList>
            <person name="Liu G."/>
        </authorList>
    </citation>
    <scope>NUCLEOTIDE SEQUENCE [LARGE SCALE GENOMIC DNA]</scope>
    <source>
        <strain evidence="3 4">FJAT-53684</strain>
    </source>
</reference>
<accession>A0ABW6K4I8</accession>
<dbReference type="Gene3D" id="3.40.50.300">
    <property type="entry name" value="P-loop containing nucleotide triphosphate hydrolases"/>
    <property type="match status" value="1"/>
</dbReference>
<dbReference type="InterPro" id="IPR002035">
    <property type="entry name" value="VWF_A"/>
</dbReference>
<dbReference type="PROSITE" id="PS50234">
    <property type="entry name" value="VWFA"/>
    <property type="match status" value="1"/>
</dbReference>
<proteinExistence type="predicted"/>
<keyword evidence="4" id="KW-1185">Reference proteome</keyword>
<dbReference type="EMBL" id="JBIACJ010000018">
    <property type="protein sequence ID" value="MFE8698679.1"/>
    <property type="molecule type" value="Genomic_DNA"/>
</dbReference>
<dbReference type="Gene3D" id="3.40.50.410">
    <property type="entry name" value="von Willebrand factor, type A domain"/>
    <property type="match status" value="1"/>
</dbReference>
<dbReference type="InterPro" id="IPR011704">
    <property type="entry name" value="ATPase_dyneun-rel_AAA"/>
</dbReference>
<dbReference type="CDD" id="cd01454">
    <property type="entry name" value="vWA_norD_type"/>
    <property type="match status" value="1"/>
</dbReference>
<sequence length="742" mass="83858">MNAKKGGNACIQKEYYLSPARHLTDVELELVWKKPLSHKISVEEIRICKEVKRNWDRGEMKIANILLEGDAGSGKTQLAKALSADFGLPYTKVTCFADMDKSDIIGAILPVISSERLEKMEPTDQIILKALYESDGFQSTIKILMDVLGVTQEQAVWKMKQLLKLVEENTGEEVVEYRFYPSEIVRAYQNGYLLEVQEPTVIRDAAVLMALNSALESDGSINLPTGTINRHPDFIAVITTNRSYVGCRPLNEALRDRIQHVEKMDLPSKEVMIERAIAKTNYRNEKVLDVLADIIILLDRTARANAIKGVAGMRSFFFWTDAIAEGASVKESIYHKVIYKITTDAEEIKLLEEALKSQGLFAKLDNMENEQKDYLDAIEIRTEGKIDAVDLPSENGSDENGIPLKKSDDSDQCSSDISDESAVMESSDLGERGTPVYHQSVPELMSEDLKQKERAFRKKLNQEAREIVSKSIHKGVKLIVHRPDFLLENQREYESLSKELMPVVQEIAKRTIPLLDYENATELAKKQYYGSKFQADNVAYQDFRYFSRKLPPNESPSLVVGLRVDESASMSAFGRLEAAKRAVLAVYEFCQICDIPILIYGDTADASKLEQMSIYAYTDFEQKNVNDRYRLMGIRARSNNRDGMALRIIAERLALSPQKTKLLISISDGQPKAMENYTGSYAVKDMQQTISEFERKGVTFLAAAIGQDKEVISQIYGKERFLDITDLKQFPAQLVQIIARYL</sequence>
<dbReference type="SUPFAM" id="SSF53300">
    <property type="entry name" value="vWA-like"/>
    <property type="match status" value="1"/>
</dbReference>
<feature type="domain" description="VWFA" evidence="2">
    <location>
        <begin position="559"/>
        <end position="738"/>
    </location>
</feature>
<evidence type="ECO:0000259" key="2">
    <source>
        <dbReference type="PROSITE" id="PS50234"/>
    </source>
</evidence>
<dbReference type="InterPro" id="IPR051928">
    <property type="entry name" value="NorD/CobT"/>
</dbReference>